<dbReference type="EMBL" id="LGRX02025320">
    <property type="protein sequence ID" value="KAK3252627.1"/>
    <property type="molecule type" value="Genomic_DNA"/>
</dbReference>
<name>A0AAE0CEX4_9CHLO</name>
<dbReference type="Proteomes" id="UP001190700">
    <property type="component" value="Unassembled WGS sequence"/>
</dbReference>
<dbReference type="AlphaFoldDB" id="A0AAE0CEX4"/>
<evidence type="ECO:0000313" key="2">
    <source>
        <dbReference type="Proteomes" id="UP001190700"/>
    </source>
</evidence>
<organism evidence="1 2">
    <name type="scientific">Cymbomonas tetramitiformis</name>
    <dbReference type="NCBI Taxonomy" id="36881"/>
    <lineage>
        <taxon>Eukaryota</taxon>
        <taxon>Viridiplantae</taxon>
        <taxon>Chlorophyta</taxon>
        <taxon>Pyramimonadophyceae</taxon>
        <taxon>Pyramimonadales</taxon>
        <taxon>Pyramimonadaceae</taxon>
        <taxon>Cymbomonas</taxon>
    </lineage>
</organism>
<keyword evidence="2" id="KW-1185">Reference proteome</keyword>
<protein>
    <submittedName>
        <fullName evidence="1">Uncharacterized protein</fullName>
    </submittedName>
</protein>
<gene>
    <name evidence="1" type="ORF">CYMTET_38088</name>
</gene>
<comment type="caution">
    <text evidence="1">The sequence shown here is derived from an EMBL/GenBank/DDBJ whole genome shotgun (WGS) entry which is preliminary data.</text>
</comment>
<sequence>MEHRILRSPLTPDQKEYSLHSAILGKFRYGLHLGMYTADEIDEYDRIIGGATKNIQGLPRNGTPNIFTSAEKEEYGLGMMPLQAVYAQAIWSGIQEAAQSEEDKGAVRTPQWRYINLMTRMRMSHVSRSTLGLIEYHSGTRHNYENLPKLWGGHQIKFNTLRKLNALLRYNITVQGTGSLLEKTRTPPPNIMRQLENATRPKTDKQLQGRTTMTKAGKIMEGEIAQEEGHEMGPGDEPKWRTTLKKDEPKKINFTSCLKLFAHFLDLALLTTPDGKQAMSTQAIRSQCQDVVHKEDMDAIMRGLKYLYPFLCTQTPYDVAKPGNFYESNTNRRLKECYQHQQQKGPLDDKVVKTTLPKLNAEQLEEHKAMWEQMGKPQEEIDRLLSLHPLTKNKEIEENVDTWTATEDQTAETHNKWSEEIDPKETNMDVGTAVQEKVDMPVAILAERTFLANHEDKNSQSK</sequence>
<proteinExistence type="predicted"/>
<accession>A0AAE0CEX4</accession>
<evidence type="ECO:0000313" key="1">
    <source>
        <dbReference type="EMBL" id="KAK3252627.1"/>
    </source>
</evidence>
<reference evidence="1 2" key="1">
    <citation type="journal article" date="2015" name="Genome Biol. Evol.">
        <title>Comparative Genomics of a Bacterivorous Green Alga Reveals Evolutionary Causalities and Consequences of Phago-Mixotrophic Mode of Nutrition.</title>
        <authorList>
            <person name="Burns J.A."/>
            <person name="Paasch A."/>
            <person name="Narechania A."/>
            <person name="Kim E."/>
        </authorList>
    </citation>
    <scope>NUCLEOTIDE SEQUENCE [LARGE SCALE GENOMIC DNA]</scope>
    <source>
        <strain evidence="1 2">PLY_AMNH</strain>
    </source>
</reference>